<dbReference type="Gene3D" id="2.120.10.30">
    <property type="entry name" value="TolB, C-terminal domain"/>
    <property type="match status" value="5"/>
</dbReference>
<sequence length="1637" mass="173090">MLPGRTFTAYKALAAGILFLLTGCNLTAQLENLTASSVALEFNPKVKGGETHPVRLNIGGNPQYNSAKIFYTLDGTTWSLLTELPSGVTEYSWAVPAGDYPLASLRVILTDSSGKTLETESGLAIDSTPPVIPAITDETPALSRETMAHFTLADCSDAKFVKITESATVPAWDQTWVPCSTVNSALATAMDSDRAYPLHLWFADDVGNVNTTVTSFTKTRDRTPPDVELTSFLSAQNINGGSTQDISWNYSDAHPAANPVSFYYSLNGGTDWTAIAVDQLNTSPYSWTTGALNSNQLRLKIIGKDSLGNVTEDVSPVSHLIDSLNPVITLNITPDHTQAHKGGEVLVFDWLATDANLGPNPVVIAYTVDGTNWIMVNSIASHPSSGTMNVVVPADLNTSTLVFAARATDKVGRITDVFSQAFTIDNGSPALTWASPADGSNGINGITASGACGSASGDGAVVTLTGDIVGAPVNTACTAGNWSVAVVFNSGFGAKSITATQSDHAGNSTAVSRAFTRNQLAAKNYDLSFIDPMYRKSGDAVAFDFSSLALDSEVASWKVYFVDDADSATEVQSLTAPTNSYNYTFTSGSQRHAKMRVTVTDVQGNVTTTTSNPFQVLTEVVTVIGQEPVNGNAADGLPGIARLDAPYALTRLGSNLILADRYYIRSIDTTVPAMPIVSTLVGSGYTTASAGPGREVSIGHAVGIATDGTYVYFSDHTRHCILRYNPSPMVKTVEVLLGACGTAGRPAANEDQTKATSRFSSPGDIKYHNGALYISDTVNSCIRRFDMNDTVSVIAGWCGTGGYTLGNLGTNRIRNIGIDIDNSGNLWIAGNTNGTLSYISLTAPYEMKAFAAGPMIGADVLQLGTPSQTSIRSPYGVKAYNNGARNSLFVSDQYSQVVIEIPYDPANPQSFIGSSAIVAGQPGLAGNQAGALGNNKLFVPSMLYMEGNELYISSTLGSQIMKLNVDTYDLTTWFGIPAEVTDFRTAGGMPKISSPRFITSDGTNVYLSSANSLRLVHLANQTVTTIAGNSSLGGITDGPLGTSRFSQPWGVYKVPGGIYSIDRSAATIRFTTNAGVTRTVAGTPNVHGFIEAASQGDISRFNGPTDLCAIGNSIYLVDNDNARVRRLDVIDINDPVTNPATASIAGGTVGYQDGAGAAAQFTEPIGIGCITGGAHEGVYVNDTRAVRKVTLAGNVTTIAGSLTLTGGSDGVGTASRFDSLVGMDVVGNTLYLAENTGRLRMMDLDSGTVTSVINKDFATSTPAGRMWTYVNKSGFYDVVIIGTSAYVTQINLNTLLRISLVNEEIEQMVGYGLIRDNYKADNDGSYARNIAYARGTNQVKVGDDLYVVSFYDSAVYKVDINGVVSLFAGKPGTPGSIDGPRLSARFHSSHYITHYNGSLIVSDYELNILRKIDLTSGVVSTLAGTLGESGSVDGDALTVARLNQPYGIAVQGNYLYFAERTASLVRAMNLTTNEVFTVMGTANTSGADDGDKTTGRLNDPYALTALGNYLYVTSNDSGTLRKIDITDPYNATVTTIAGTDGIQGYANGTGAGVRTFAGTGLTNDGKYVYFTERGSSTVRRLNPATNEVTLWMGNPDFTGHRDGPMPDALLLKPIQPHFTPEGMYISSGDHYNVRLAK</sequence>
<dbReference type="STRING" id="264462.Bd2875"/>
<dbReference type="GeneID" id="93013748"/>
<keyword evidence="3" id="KW-1185">Reference proteome</keyword>
<dbReference type="EMBL" id="BX842654">
    <property type="protein sequence ID" value="CAE80655.1"/>
    <property type="molecule type" value="Genomic_DNA"/>
</dbReference>
<feature type="signal peptide" evidence="1">
    <location>
        <begin position="1"/>
        <end position="28"/>
    </location>
</feature>
<evidence type="ECO:0000313" key="2">
    <source>
        <dbReference type="EMBL" id="CAE80655.1"/>
    </source>
</evidence>
<dbReference type="InterPro" id="IPR011042">
    <property type="entry name" value="6-blade_b-propeller_TolB-like"/>
</dbReference>
<dbReference type="PANTHER" id="PTHR46388:SF2">
    <property type="entry name" value="NHL REPEAT-CONTAINING PROTEIN 2"/>
    <property type="match status" value="1"/>
</dbReference>
<gene>
    <name evidence="2" type="ordered locus">Bd2875</name>
</gene>
<evidence type="ECO:0000313" key="3">
    <source>
        <dbReference type="Proteomes" id="UP000008080"/>
    </source>
</evidence>
<dbReference type="KEGG" id="bba:Bd2875"/>
<evidence type="ECO:0000256" key="1">
    <source>
        <dbReference type="SAM" id="SignalP"/>
    </source>
</evidence>
<dbReference type="PROSITE" id="PS51257">
    <property type="entry name" value="PROKAR_LIPOPROTEIN"/>
    <property type="match status" value="1"/>
</dbReference>
<proteinExistence type="predicted"/>
<dbReference type="SUPFAM" id="SSF63825">
    <property type="entry name" value="YWTD domain"/>
    <property type="match status" value="4"/>
</dbReference>
<name>Q6MJA6_BDEBA</name>
<keyword evidence="1" id="KW-0732">Signal</keyword>
<accession>Q6MJA6</accession>
<dbReference type="RefSeq" id="WP_011165258.1">
    <property type="nucleotide sequence ID" value="NC_005363.1"/>
</dbReference>
<dbReference type="Proteomes" id="UP000008080">
    <property type="component" value="Chromosome"/>
</dbReference>
<reference evidence="2 3" key="1">
    <citation type="journal article" date="2004" name="Science">
        <title>A predator unmasked: life cycle of Bdellovibrio bacteriovorus from a genomic perspective.</title>
        <authorList>
            <person name="Rendulic S."/>
            <person name="Jagtap P."/>
            <person name="Rosinus A."/>
            <person name="Eppinger M."/>
            <person name="Baar C."/>
            <person name="Lanz C."/>
            <person name="Keller H."/>
            <person name="Lambert C."/>
            <person name="Evans K.J."/>
            <person name="Goesmann A."/>
            <person name="Meyer F."/>
            <person name="Sockett R.E."/>
            <person name="Schuster S.C."/>
        </authorList>
    </citation>
    <scope>NUCLEOTIDE SEQUENCE [LARGE SCALE GENOMIC DNA]</scope>
    <source>
        <strain evidence="3">ATCC 15356 / DSM 50701 / NCIMB 9529 / HD100</strain>
    </source>
</reference>
<dbReference type="PANTHER" id="PTHR46388">
    <property type="entry name" value="NHL REPEAT-CONTAINING PROTEIN 2"/>
    <property type="match status" value="1"/>
</dbReference>
<protein>
    <submittedName>
        <fullName evidence="2">Putative hemagglutinin/hemolysin-related protein</fullName>
    </submittedName>
</protein>
<dbReference type="HOGENOM" id="CLU_242958_0_0_7"/>
<organism evidence="2 3">
    <name type="scientific">Bdellovibrio bacteriovorus (strain ATCC 15356 / DSM 50701 / NCIMB 9529 / HD100)</name>
    <dbReference type="NCBI Taxonomy" id="264462"/>
    <lineage>
        <taxon>Bacteria</taxon>
        <taxon>Pseudomonadati</taxon>
        <taxon>Bdellovibrionota</taxon>
        <taxon>Bdellovibrionia</taxon>
        <taxon>Bdellovibrionales</taxon>
        <taxon>Pseudobdellovibrionaceae</taxon>
        <taxon>Bdellovibrio</taxon>
    </lineage>
</organism>
<dbReference type="eggNOG" id="COG3391">
    <property type="taxonomic scope" value="Bacteria"/>
</dbReference>
<feature type="chain" id="PRO_5004276592" evidence="1">
    <location>
        <begin position="29"/>
        <end position="1637"/>
    </location>
</feature>